<dbReference type="PANTHER" id="PTHR30024:SF43">
    <property type="entry name" value="BLL4572 PROTEIN"/>
    <property type="match status" value="1"/>
</dbReference>
<dbReference type="RefSeq" id="WP_344721073.1">
    <property type="nucleotide sequence ID" value="NZ_BAAAUS010000007.1"/>
</dbReference>
<name>A0ABW4EU42_9PSEU</name>
<evidence type="ECO:0000256" key="6">
    <source>
        <dbReference type="ARBA" id="ARBA00024031"/>
    </source>
</evidence>
<evidence type="ECO:0000256" key="3">
    <source>
        <dbReference type="ARBA" id="ARBA00022475"/>
    </source>
</evidence>
<organism evidence="7 8">
    <name type="scientific">Pseudonocardia yunnanensis</name>
    <dbReference type="NCBI Taxonomy" id="58107"/>
    <lineage>
        <taxon>Bacteria</taxon>
        <taxon>Bacillati</taxon>
        <taxon>Actinomycetota</taxon>
        <taxon>Actinomycetes</taxon>
        <taxon>Pseudonocardiales</taxon>
        <taxon>Pseudonocardiaceae</taxon>
        <taxon>Pseudonocardia</taxon>
    </lineage>
</organism>
<dbReference type="Proteomes" id="UP001597114">
    <property type="component" value="Unassembled WGS sequence"/>
</dbReference>
<dbReference type="PROSITE" id="PS51318">
    <property type="entry name" value="TAT"/>
    <property type="match status" value="1"/>
</dbReference>
<accession>A0ABW4EU42</accession>
<proteinExistence type="inferred from homology"/>
<comment type="subcellular location">
    <subcellularLocation>
        <location evidence="1">Cell inner membrane</location>
    </subcellularLocation>
</comment>
<comment type="caution">
    <text evidence="7">The sequence shown here is derived from an EMBL/GenBank/DDBJ whole genome shotgun (WGS) entry which is preliminary data.</text>
</comment>
<dbReference type="InterPro" id="IPR006311">
    <property type="entry name" value="TAT_signal"/>
</dbReference>
<sequence>MTVGRIGRRALLAGGLALGAAGAVGGVAGIADLATASRSTARAGGLTRIGYLPITDASPLLVAHADGRFAAAGVPVERPVLFRAWESLAQAFLAREIDVAHMLMPFAIQLRYALGAQLRVLAWNHTNGSALTVGPDVDDLSDLAGRQVAIPFWWSIHNIVLQRMLRAAGLVPVVRQAPSAAQRTVGLVVMSPADMLPALHTGTIAGYVVADPFNAAAEIRGVGRVLRFLGDVWRDHACCVVVVRRELVERSPETVRALTDSLVGAQLWISGHRKETAALLTSGRYLPQPLPAVTKALDRSPAQYADVLDRPDWHGERIGFAPYPYASYTTALVAAMRETVVDGDTRFLDGLDPATVHADLVDDRFVTASLAASGGPAAFGLPTSLSRTEGLLP</sequence>
<evidence type="ECO:0000256" key="4">
    <source>
        <dbReference type="ARBA" id="ARBA00022519"/>
    </source>
</evidence>
<evidence type="ECO:0000256" key="1">
    <source>
        <dbReference type="ARBA" id="ARBA00004533"/>
    </source>
</evidence>
<keyword evidence="3" id="KW-1003">Cell membrane</keyword>
<dbReference type="InterPro" id="IPR044527">
    <property type="entry name" value="NrtA/CpmA_ABC-bd_dom"/>
</dbReference>
<dbReference type="Gene3D" id="3.40.190.10">
    <property type="entry name" value="Periplasmic binding protein-like II"/>
    <property type="match status" value="2"/>
</dbReference>
<dbReference type="EMBL" id="JBHUCO010000009">
    <property type="protein sequence ID" value="MFD1517520.1"/>
    <property type="molecule type" value="Genomic_DNA"/>
</dbReference>
<gene>
    <name evidence="7" type="ORF">ACFSJD_08480</name>
</gene>
<evidence type="ECO:0000313" key="7">
    <source>
        <dbReference type="EMBL" id="MFD1517520.1"/>
    </source>
</evidence>
<evidence type="ECO:0000256" key="5">
    <source>
        <dbReference type="ARBA" id="ARBA00023136"/>
    </source>
</evidence>
<dbReference type="Pfam" id="PF13379">
    <property type="entry name" value="NMT1_2"/>
    <property type="match status" value="1"/>
</dbReference>
<evidence type="ECO:0000256" key="2">
    <source>
        <dbReference type="ARBA" id="ARBA00022448"/>
    </source>
</evidence>
<keyword evidence="2" id="KW-0813">Transport</keyword>
<protein>
    <submittedName>
        <fullName evidence="7">ABC transporter substrate-binding protein</fullName>
    </submittedName>
</protein>
<reference evidence="8" key="1">
    <citation type="journal article" date="2019" name="Int. J. Syst. Evol. Microbiol.">
        <title>The Global Catalogue of Microorganisms (GCM) 10K type strain sequencing project: providing services to taxonomists for standard genome sequencing and annotation.</title>
        <authorList>
            <consortium name="The Broad Institute Genomics Platform"/>
            <consortium name="The Broad Institute Genome Sequencing Center for Infectious Disease"/>
            <person name="Wu L."/>
            <person name="Ma J."/>
        </authorList>
    </citation>
    <scope>NUCLEOTIDE SEQUENCE [LARGE SCALE GENOMIC DNA]</scope>
    <source>
        <strain evidence="8">CCM 7043</strain>
    </source>
</reference>
<comment type="similarity">
    <text evidence="6">Belongs to the CmpA/NrtA family.</text>
</comment>
<evidence type="ECO:0000313" key="8">
    <source>
        <dbReference type="Proteomes" id="UP001597114"/>
    </source>
</evidence>
<keyword evidence="5" id="KW-0472">Membrane</keyword>
<keyword evidence="8" id="KW-1185">Reference proteome</keyword>
<keyword evidence="4" id="KW-0997">Cell inner membrane</keyword>
<dbReference type="PANTHER" id="PTHR30024">
    <property type="entry name" value="ALIPHATIC SULFONATES-BINDING PROTEIN-RELATED"/>
    <property type="match status" value="1"/>
</dbReference>
<dbReference type="SUPFAM" id="SSF53850">
    <property type="entry name" value="Periplasmic binding protein-like II"/>
    <property type="match status" value="1"/>
</dbReference>
<dbReference type="CDD" id="cd13553">
    <property type="entry name" value="PBP2_NrtA_CpmA_like"/>
    <property type="match status" value="1"/>
</dbReference>